<keyword evidence="2" id="KW-0012">Acyltransferase</keyword>
<evidence type="ECO:0000259" key="1">
    <source>
        <dbReference type="PROSITE" id="PS51186"/>
    </source>
</evidence>
<organism evidence="2 3">
    <name type="scientific">Peredibacter starrii</name>
    <dbReference type="NCBI Taxonomy" id="28202"/>
    <lineage>
        <taxon>Bacteria</taxon>
        <taxon>Pseudomonadati</taxon>
        <taxon>Bdellovibrionota</taxon>
        <taxon>Bacteriovoracia</taxon>
        <taxon>Bacteriovoracales</taxon>
        <taxon>Bacteriovoracaceae</taxon>
        <taxon>Peredibacter</taxon>
    </lineage>
</organism>
<dbReference type="InterPro" id="IPR000182">
    <property type="entry name" value="GNAT_dom"/>
</dbReference>
<dbReference type="InterPro" id="IPR016181">
    <property type="entry name" value="Acyl_CoA_acyltransferase"/>
</dbReference>
<dbReference type="EMBL" id="CP139487">
    <property type="protein sequence ID" value="WPU63433.1"/>
    <property type="molecule type" value="Genomic_DNA"/>
</dbReference>
<evidence type="ECO:0000313" key="3">
    <source>
        <dbReference type="Proteomes" id="UP001324634"/>
    </source>
</evidence>
<dbReference type="AlphaFoldDB" id="A0AAX4HJM5"/>
<dbReference type="PANTHER" id="PTHR43451">
    <property type="entry name" value="ACETYLTRANSFERASE (GNAT) FAMILY PROTEIN"/>
    <property type="match status" value="1"/>
</dbReference>
<dbReference type="GO" id="GO:0016747">
    <property type="term" value="F:acyltransferase activity, transferring groups other than amino-acyl groups"/>
    <property type="evidence" value="ECO:0007669"/>
    <property type="project" value="InterPro"/>
</dbReference>
<evidence type="ECO:0000313" key="2">
    <source>
        <dbReference type="EMBL" id="WPU63433.1"/>
    </source>
</evidence>
<proteinExistence type="predicted"/>
<dbReference type="CDD" id="cd04301">
    <property type="entry name" value="NAT_SF"/>
    <property type="match status" value="1"/>
</dbReference>
<accession>A0AAX4HJM5</accession>
<dbReference type="InterPro" id="IPR052564">
    <property type="entry name" value="N-acetyltrans/Recomb-assoc"/>
</dbReference>
<keyword evidence="3" id="KW-1185">Reference proteome</keyword>
<dbReference type="KEGG" id="psti:SOO65_12115"/>
<dbReference type="RefSeq" id="WP_321390129.1">
    <property type="nucleotide sequence ID" value="NZ_CP139487.1"/>
</dbReference>
<sequence>MNIRLYQKSDSLPLAELFFNTIRTVNRSHYSDEQVKAWAPDLSSWDMQGWEKKFENKWVFVAQESDVLAGFGELEPNGHIDRFYIAEHAVGKGVGRLIYAAIEEKAKVQKIERLFVEASITARPFFEKMGFVLVKEQTVGRNNVFFTNFVMEKTVETR</sequence>
<dbReference type="PROSITE" id="PS51186">
    <property type="entry name" value="GNAT"/>
    <property type="match status" value="1"/>
</dbReference>
<name>A0AAX4HJM5_9BACT</name>
<dbReference type="Gene3D" id="3.40.630.30">
    <property type="match status" value="1"/>
</dbReference>
<gene>
    <name evidence="2" type="ORF">SOO65_12115</name>
</gene>
<dbReference type="PANTHER" id="PTHR43451:SF1">
    <property type="entry name" value="ACETYLTRANSFERASE"/>
    <property type="match status" value="1"/>
</dbReference>
<keyword evidence="2" id="KW-0808">Transferase</keyword>
<dbReference type="SUPFAM" id="SSF55729">
    <property type="entry name" value="Acyl-CoA N-acyltransferases (Nat)"/>
    <property type="match status" value="1"/>
</dbReference>
<feature type="domain" description="N-acetyltransferase" evidence="1">
    <location>
        <begin position="1"/>
        <end position="156"/>
    </location>
</feature>
<dbReference type="Proteomes" id="UP001324634">
    <property type="component" value="Chromosome"/>
</dbReference>
<protein>
    <submittedName>
        <fullName evidence="2">GNAT family N-acetyltransferase</fullName>
        <ecNumber evidence="2">2.3.1.-</ecNumber>
    </submittedName>
</protein>
<dbReference type="EC" id="2.3.1.-" evidence="2"/>
<reference evidence="2 3" key="1">
    <citation type="submission" date="2023-11" db="EMBL/GenBank/DDBJ databases">
        <title>Peredibacter starrii A3.12.</title>
        <authorList>
            <person name="Mitchell R.J."/>
        </authorList>
    </citation>
    <scope>NUCLEOTIDE SEQUENCE [LARGE SCALE GENOMIC DNA]</scope>
    <source>
        <strain evidence="2 3">A3.12</strain>
    </source>
</reference>
<dbReference type="Pfam" id="PF13673">
    <property type="entry name" value="Acetyltransf_10"/>
    <property type="match status" value="1"/>
</dbReference>